<dbReference type="Proteomes" id="UP000000238">
    <property type="component" value="Chromosome"/>
</dbReference>
<dbReference type="Pfam" id="PF03009">
    <property type="entry name" value="GDPD"/>
    <property type="match status" value="1"/>
</dbReference>
<keyword evidence="3" id="KW-1185">Reference proteome</keyword>
<reference evidence="2 3" key="1">
    <citation type="journal article" date="2005" name="Nucleic Acids Res.">
        <title>Genomic blueprint of Hahella chejuensis, a marine microbe producing an algicidal agent.</title>
        <authorList>
            <person name="Jeong H."/>
            <person name="Yim J.H."/>
            <person name="Lee C."/>
            <person name="Choi S.-H."/>
            <person name="Park Y.K."/>
            <person name="Yoon S.H."/>
            <person name="Hur C.-G."/>
            <person name="Kang H.-Y."/>
            <person name="Kim D."/>
            <person name="Lee H.H."/>
            <person name="Park K.H."/>
            <person name="Park S.-H."/>
            <person name="Park H.-S."/>
            <person name="Lee H.K."/>
            <person name="Oh T.K."/>
            <person name="Kim J.F."/>
        </authorList>
    </citation>
    <scope>NUCLEOTIDE SEQUENCE [LARGE SCALE GENOMIC DNA]</scope>
    <source>
        <strain evidence="2 3">KCTC 2396</strain>
    </source>
</reference>
<name>Q2SIP1_HAHCH</name>
<dbReference type="STRING" id="349521.HCH_02696"/>
<dbReference type="RefSeq" id="WP_011396552.1">
    <property type="nucleotide sequence ID" value="NC_007645.1"/>
</dbReference>
<evidence type="ECO:0000313" key="2">
    <source>
        <dbReference type="EMBL" id="ABC29483.1"/>
    </source>
</evidence>
<evidence type="ECO:0000259" key="1">
    <source>
        <dbReference type="PROSITE" id="PS51704"/>
    </source>
</evidence>
<protein>
    <submittedName>
        <fullName evidence="2">Glycerophosphoryl diester phosphodiesterase</fullName>
    </submittedName>
</protein>
<dbReference type="eggNOG" id="COG0584">
    <property type="taxonomic scope" value="Bacteria"/>
</dbReference>
<dbReference type="OrthoDB" id="9795622at2"/>
<sequence>MIIVGHRGAKGEAPENTVAGFVHPYREGIRNFELDLQLSKDGHLMVIHDKTTNRTTGHSAKVAELTAAELGDLDAGLHIPPWHEPAPVPTLQDILAVCPEFQSIQLEIKTDTKPRLNILCNRLVELIQHEKLFGRVVVTSSNSWVLQQIKRLNASIDTGYVAEKRFPGPVQTALKLNCRMLVLYYKLADEELMADARKAGLEVSTWTVNMIPDVLRLQELGVHSVITDYPCHVLKYLKTQQPHLTHAQ</sequence>
<organism evidence="2 3">
    <name type="scientific">Hahella chejuensis (strain KCTC 2396)</name>
    <dbReference type="NCBI Taxonomy" id="349521"/>
    <lineage>
        <taxon>Bacteria</taxon>
        <taxon>Pseudomonadati</taxon>
        <taxon>Pseudomonadota</taxon>
        <taxon>Gammaproteobacteria</taxon>
        <taxon>Oceanospirillales</taxon>
        <taxon>Hahellaceae</taxon>
        <taxon>Hahella</taxon>
    </lineage>
</organism>
<gene>
    <name evidence="2" type="ordered locus">HCH_02696</name>
</gene>
<dbReference type="CDD" id="cd08556">
    <property type="entry name" value="GDPD"/>
    <property type="match status" value="1"/>
</dbReference>
<dbReference type="AlphaFoldDB" id="Q2SIP1"/>
<dbReference type="PANTHER" id="PTHR46211">
    <property type="entry name" value="GLYCEROPHOSPHORYL DIESTER PHOSPHODIESTERASE"/>
    <property type="match status" value="1"/>
</dbReference>
<dbReference type="HOGENOM" id="CLU_030006_3_3_6"/>
<accession>Q2SIP1</accession>
<dbReference type="Gene3D" id="3.20.20.190">
    <property type="entry name" value="Phosphatidylinositol (PI) phosphodiesterase"/>
    <property type="match status" value="1"/>
</dbReference>
<dbReference type="PROSITE" id="PS51704">
    <property type="entry name" value="GP_PDE"/>
    <property type="match status" value="1"/>
</dbReference>
<dbReference type="InterPro" id="IPR030395">
    <property type="entry name" value="GP_PDE_dom"/>
</dbReference>
<evidence type="ECO:0000313" key="3">
    <source>
        <dbReference type="Proteomes" id="UP000000238"/>
    </source>
</evidence>
<dbReference type="PANTHER" id="PTHR46211:SF1">
    <property type="entry name" value="GLYCEROPHOSPHODIESTER PHOSPHODIESTERASE, CYTOPLASMIC"/>
    <property type="match status" value="1"/>
</dbReference>
<dbReference type="SUPFAM" id="SSF51695">
    <property type="entry name" value="PLC-like phosphodiesterases"/>
    <property type="match status" value="1"/>
</dbReference>
<dbReference type="EMBL" id="CP000155">
    <property type="protein sequence ID" value="ABC29483.1"/>
    <property type="molecule type" value="Genomic_DNA"/>
</dbReference>
<feature type="domain" description="GP-PDE" evidence="1">
    <location>
        <begin position="1"/>
        <end position="237"/>
    </location>
</feature>
<dbReference type="GO" id="GO:0008081">
    <property type="term" value="F:phosphoric diester hydrolase activity"/>
    <property type="evidence" value="ECO:0007669"/>
    <property type="project" value="InterPro"/>
</dbReference>
<dbReference type="GO" id="GO:0006629">
    <property type="term" value="P:lipid metabolic process"/>
    <property type="evidence" value="ECO:0007669"/>
    <property type="project" value="InterPro"/>
</dbReference>
<proteinExistence type="predicted"/>
<dbReference type="InterPro" id="IPR017946">
    <property type="entry name" value="PLC-like_Pdiesterase_TIM-brl"/>
</dbReference>
<dbReference type="KEGG" id="hch:HCH_02696"/>